<accession>A0A9D1AHJ9</accession>
<evidence type="ECO:0000313" key="1">
    <source>
        <dbReference type="EMBL" id="HIR40453.1"/>
    </source>
</evidence>
<proteinExistence type="predicted"/>
<dbReference type="Pfam" id="PF20095">
    <property type="entry name" value="DUF6485"/>
    <property type="match status" value="1"/>
</dbReference>
<gene>
    <name evidence="1" type="ORF">IAB36_01335</name>
</gene>
<dbReference type="Proteomes" id="UP000886749">
    <property type="component" value="Unassembled WGS sequence"/>
</dbReference>
<sequence length="79" mass="9154">MNNWKSYCTCTDLDCPCHPSRHDQGCTPCVRKNQRQGEIPSCFFKLVEDRQKPDAYFFENFADWVKEHKKPSAPAGEEG</sequence>
<name>A0A9D1AHJ9_9FIRM</name>
<organism evidence="1 2">
    <name type="scientific">Candidatus Egerieicola pullicola</name>
    <dbReference type="NCBI Taxonomy" id="2840775"/>
    <lineage>
        <taxon>Bacteria</taxon>
        <taxon>Bacillati</taxon>
        <taxon>Bacillota</taxon>
        <taxon>Clostridia</taxon>
        <taxon>Eubacteriales</taxon>
        <taxon>Oscillospiraceae</taxon>
        <taxon>Oscillospiraceae incertae sedis</taxon>
        <taxon>Candidatus Egerieicola</taxon>
    </lineage>
</organism>
<evidence type="ECO:0000313" key="2">
    <source>
        <dbReference type="Proteomes" id="UP000886749"/>
    </source>
</evidence>
<comment type="caution">
    <text evidence="1">The sequence shown here is derived from an EMBL/GenBank/DDBJ whole genome shotgun (WGS) entry which is preliminary data.</text>
</comment>
<reference evidence="1" key="1">
    <citation type="submission" date="2020-10" db="EMBL/GenBank/DDBJ databases">
        <authorList>
            <person name="Gilroy R."/>
        </authorList>
    </citation>
    <scope>NUCLEOTIDE SEQUENCE</scope>
    <source>
        <strain evidence="1">CHK184-25365</strain>
    </source>
</reference>
<dbReference type="AlphaFoldDB" id="A0A9D1AHJ9"/>
<evidence type="ECO:0008006" key="3">
    <source>
        <dbReference type="Google" id="ProtNLM"/>
    </source>
</evidence>
<reference evidence="1" key="2">
    <citation type="journal article" date="2021" name="PeerJ">
        <title>Extensive microbial diversity within the chicken gut microbiome revealed by metagenomics and culture.</title>
        <authorList>
            <person name="Gilroy R."/>
            <person name="Ravi A."/>
            <person name="Getino M."/>
            <person name="Pursley I."/>
            <person name="Horton D.L."/>
            <person name="Alikhan N.F."/>
            <person name="Baker D."/>
            <person name="Gharbi K."/>
            <person name="Hall N."/>
            <person name="Watson M."/>
            <person name="Adriaenssens E.M."/>
            <person name="Foster-Nyarko E."/>
            <person name="Jarju S."/>
            <person name="Secka A."/>
            <person name="Antonio M."/>
            <person name="Oren A."/>
            <person name="Chaudhuri R.R."/>
            <person name="La Ragione R."/>
            <person name="Hildebrand F."/>
            <person name="Pallen M.J."/>
        </authorList>
    </citation>
    <scope>NUCLEOTIDE SEQUENCE</scope>
    <source>
        <strain evidence="1">CHK184-25365</strain>
    </source>
</reference>
<dbReference type="EMBL" id="DVGY01000032">
    <property type="protein sequence ID" value="HIR40453.1"/>
    <property type="molecule type" value="Genomic_DNA"/>
</dbReference>
<protein>
    <recommendedName>
        <fullName evidence="3">Cytosolic protein</fullName>
    </recommendedName>
</protein>